<accession>A0A9D3WVH5</accession>
<evidence type="ECO:0000313" key="1">
    <source>
        <dbReference type="EMBL" id="KAH1167605.1"/>
    </source>
</evidence>
<dbReference type="AlphaFoldDB" id="A0A9D3WVH5"/>
<dbReference type="EMBL" id="JAHDVG010000486">
    <property type="protein sequence ID" value="KAH1167605.1"/>
    <property type="molecule type" value="Genomic_DNA"/>
</dbReference>
<gene>
    <name evidence="1" type="ORF">KIL84_003088</name>
</gene>
<protein>
    <submittedName>
        <fullName evidence="1">Uncharacterized protein</fullName>
    </submittedName>
</protein>
<proteinExistence type="predicted"/>
<reference evidence="1" key="1">
    <citation type="submission" date="2021-09" db="EMBL/GenBank/DDBJ databases">
        <title>The genome of Mauremys mutica provides insights into the evolution of semi-aquatic lifestyle.</title>
        <authorList>
            <person name="Gong S."/>
            <person name="Gao Y."/>
        </authorList>
    </citation>
    <scope>NUCLEOTIDE SEQUENCE</scope>
    <source>
        <strain evidence="1">MM-2020</strain>
        <tissue evidence="1">Muscle</tissue>
    </source>
</reference>
<sequence length="107" mass="11407">MQWLLGSGWKHKDGCQGGSGTKRLLAAILCNSSPKMAELESQDSARAQTFPGAVNSSPIPGATLTGWQHGARSMWNPFVALEQHLGACCFPSCPSHALGFRRIQAPT</sequence>
<name>A0A9D3WVH5_9SAUR</name>
<evidence type="ECO:0000313" key="2">
    <source>
        <dbReference type="Proteomes" id="UP000827986"/>
    </source>
</evidence>
<dbReference type="Proteomes" id="UP000827986">
    <property type="component" value="Unassembled WGS sequence"/>
</dbReference>
<organism evidence="1 2">
    <name type="scientific">Mauremys mutica</name>
    <name type="common">yellowpond turtle</name>
    <dbReference type="NCBI Taxonomy" id="74926"/>
    <lineage>
        <taxon>Eukaryota</taxon>
        <taxon>Metazoa</taxon>
        <taxon>Chordata</taxon>
        <taxon>Craniata</taxon>
        <taxon>Vertebrata</taxon>
        <taxon>Euteleostomi</taxon>
        <taxon>Archelosauria</taxon>
        <taxon>Testudinata</taxon>
        <taxon>Testudines</taxon>
        <taxon>Cryptodira</taxon>
        <taxon>Durocryptodira</taxon>
        <taxon>Testudinoidea</taxon>
        <taxon>Geoemydidae</taxon>
        <taxon>Geoemydinae</taxon>
        <taxon>Mauremys</taxon>
    </lineage>
</organism>
<comment type="caution">
    <text evidence="1">The sequence shown here is derived from an EMBL/GenBank/DDBJ whole genome shotgun (WGS) entry which is preliminary data.</text>
</comment>
<keyword evidence="2" id="KW-1185">Reference proteome</keyword>